<dbReference type="SUPFAM" id="SSF56784">
    <property type="entry name" value="HAD-like"/>
    <property type="match status" value="1"/>
</dbReference>
<keyword evidence="12 16" id="KW-1133">Transmembrane helix</keyword>
<dbReference type="GO" id="GO:1990573">
    <property type="term" value="P:potassium ion import across plasma membrane"/>
    <property type="evidence" value="ECO:0007669"/>
    <property type="project" value="TreeGrafter"/>
</dbReference>
<dbReference type="GO" id="GO:0005388">
    <property type="term" value="F:P-type calcium transporter activity"/>
    <property type="evidence" value="ECO:0007669"/>
    <property type="project" value="UniProtKB-EC"/>
</dbReference>
<dbReference type="Gene3D" id="1.20.1110.10">
    <property type="entry name" value="Calcium-transporting ATPase, transmembrane domain"/>
    <property type="match status" value="1"/>
</dbReference>
<dbReference type="InterPro" id="IPR006408">
    <property type="entry name" value="P-type_ATPase_IIB"/>
</dbReference>
<dbReference type="InterPro" id="IPR050510">
    <property type="entry name" value="Cation_transp_ATPase_P-type"/>
</dbReference>
<dbReference type="InterPro" id="IPR023214">
    <property type="entry name" value="HAD_sf"/>
</dbReference>
<dbReference type="GO" id="GO:1902600">
    <property type="term" value="P:proton transmembrane transport"/>
    <property type="evidence" value="ECO:0007669"/>
    <property type="project" value="TreeGrafter"/>
</dbReference>
<dbReference type="GO" id="GO:0005886">
    <property type="term" value="C:plasma membrane"/>
    <property type="evidence" value="ECO:0007669"/>
    <property type="project" value="UniProtKB-SubCell"/>
</dbReference>
<keyword evidence="5" id="KW-0813">Transport</keyword>
<keyword evidence="6 16" id="KW-0812">Transmembrane</keyword>
<evidence type="ECO:0000313" key="18">
    <source>
        <dbReference type="EMBL" id="HIU99376.1"/>
    </source>
</evidence>
<dbReference type="PANTHER" id="PTHR43294:SF20">
    <property type="entry name" value="P-TYPE ATPASE"/>
    <property type="match status" value="1"/>
</dbReference>
<dbReference type="FunFam" id="3.40.50.1000:FF:000028">
    <property type="entry name" value="Calcium-transporting P-type ATPase, putative"/>
    <property type="match status" value="1"/>
</dbReference>
<dbReference type="InterPro" id="IPR018303">
    <property type="entry name" value="ATPase_P-typ_P_site"/>
</dbReference>
<keyword evidence="7" id="KW-0479">Metal-binding</keyword>
<dbReference type="Pfam" id="PF00689">
    <property type="entry name" value="Cation_ATPase_C"/>
    <property type="match status" value="1"/>
</dbReference>
<dbReference type="PROSITE" id="PS00154">
    <property type="entry name" value="ATPASE_E1_E2"/>
    <property type="match status" value="1"/>
</dbReference>
<dbReference type="Proteomes" id="UP000886857">
    <property type="component" value="Unassembled WGS sequence"/>
</dbReference>
<feature type="transmembrane region" description="Helical" evidence="16">
    <location>
        <begin position="104"/>
        <end position="123"/>
    </location>
</feature>
<dbReference type="FunFam" id="2.70.150.10:FF:000016">
    <property type="entry name" value="Calcium-transporting P-type ATPase putative"/>
    <property type="match status" value="1"/>
</dbReference>
<keyword evidence="4" id="KW-1003">Cell membrane</keyword>
<comment type="similarity">
    <text evidence="2">Belongs to the cation transport ATPase (P-type) (TC 3.A.3) family. Type IIA subfamily.</text>
</comment>
<evidence type="ECO:0000256" key="10">
    <source>
        <dbReference type="ARBA" id="ARBA00022840"/>
    </source>
</evidence>
<evidence type="ECO:0000313" key="19">
    <source>
        <dbReference type="Proteomes" id="UP000886857"/>
    </source>
</evidence>
<evidence type="ECO:0000256" key="6">
    <source>
        <dbReference type="ARBA" id="ARBA00022692"/>
    </source>
</evidence>
<reference evidence="18" key="2">
    <citation type="journal article" date="2021" name="PeerJ">
        <title>Extensive microbial diversity within the chicken gut microbiome revealed by metagenomics and culture.</title>
        <authorList>
            <person name="Gilroy R."/>
            <person name="Ravi A."/>
            <person name="Getino M."/>
            <person name="Pursley I."/>
            <person name="Horton D.L."/>
            <person name="Alikhan N.F."/>
            <person name="Baker D."/>
            <person name="Gharbi K."/>
            <person name="Hall N."/>
            <person name="Watson M."/>
            <person name="Adriaenssens E.M."/>
            <person name="Foster-Nyarko E."/>
            <person name="Jarju S."/>
            <person name="Secka A."/>
            <person name="Antonio M."/>
            <person name="Oren A."/>
            <person name="Chaudhuri R.R."/>
            <person name="La Ragione R."/>
            <person name="Hildebrand F."/>
            <person name="Pallen M.J."/>
        </authorList>
    </citation>
    <scope>NUCLEOTIDE SEQUENCE</scope>
    <source>
        <strain evidence="18">10406</strain>
    </source>
</reference>
<reference evidence="18" key="1">
    <citation type="submission" date="2020-10" db="EMBL/GenBank/DDBJ databases">
        <authorList>
            <person name="Gilroy R."/>
        </authorList>
    </citation>
    <scope>NUCLEOTIDE SEQUENCE</scope>
    <source>
        <strain evidence="18">10406</strain>
    </source>
</reference>
<dbReference type="Pfam" id="PF13246">
    <property type="entry name" value="Cation_ATPase"/>
    <property type="match status" value="1"/>
</dbReference>
<dbReference type="InterPro" id="IPR023298">
    <property type="entry name" value="ATPase_P-typ_TM_dom_sf"/>
</dbReference>
<keyword evidence="5" id="KW-0406">Ion transport</keyword>
<keyword evidence="8" id="KW-0547">Nucleotide-binding</keyword>
<dbReference type="SFLD" id="SFLDG00002">
    <property type="entry name" value="C1.7:_P-type_atpase_like"/>
    <property type="match status" value="1"/>
</dbReference>
<dbReference type="SFLD" id="SFLDS00003">
    <property type="entry name" value="Haloacid_Dehalogenase"/>
    <property type="match status" value="1"/>
</dbReference>
<evidence type="ECO:0000256" key="15">
    <source>
        <dbReference type="SAM" id="MobiDB-lite"/>
    </source>
</evidence>
<keyword evidence="5" id="KW-0109">Calcium transport</keyword>
<feature type="domain" description="Cation-transporting P-type ATPase N-terminal" evidence="17">
    <location>
        <begin position="23"/>
        <end position="96"/>
    </location>
</feature>
<evidence type="ECO:0000256" key="16">
    <source>
        <dbReference type="SAM" id="Phobius"/>
    </source>
</evidence>
<dbReference type="EMBL" id="DVOE01000089">
    <property type="protein sequence ID" value="HIU99376.1"/>
    <property type="molecule type" value="Genomic_DNA"/>
</dbReference>
<feature type="region of interest" description="Disordered" evidence="15">
    <location>
        <begin position="1"/>
        <end position="21"/>
    </location>
</feature>
<evidence type="ECO:0000256" key="9">
    <source>
        <dbReference type="ARBA" id="ARBA00022837"/>
    </source>
</evidence>
<feature type="transmembrane region" description="Helical" evidence="16">
    <location>
        <begin position="897"/>
        <end position="917"/>
    </location>
</feature>
<keyword evidence="10" id="KW-0067">ATP-binding</keyword>
<dbReference type="Gene3D" id="3.40.50.1000">
    <property type="entry name" value="HAD superfamily/HAD-like"/>
    <property type="match status" value="1"/>
</dbReference>
<evidence type="ECO:0000256" key="7">
    <source>
        <dbReference type="ARBA" id="ARBA00022723"/>
    </source>
</evidence>
<proteinExistence type="inferred from homology"/>
<dbReference type="GO" id="GO:0005524">
    <property type="term" value="F:ATP binding"/>
    <property type="evidence" value="ECO:0007669"/>
    <property type="project" value="UniProtKB-KW"/>
</dbReference>
<evidence type="ECO:0000259" key="17">
    <source>
        <dbReference type="SMART" id="SM00831"/>
    </source>
</evidence>
<evidence type="ECO:0000256" key="5">
    <source>
        <dbReference type="ARBA" id="ARBA00022568"/>
    </source>
</evidence>
<dbReference type="SUPFAM" id="SSF81653">
    <property type="entry name" value="Calcium ATPase, transduction domain A"/>
    <property type="match status" value="1"/>
</dbReference>
<dbReference type="InterPro" id="IPR023299">
    <property type="entry name" value="ATPase_P-typ_cyto_dom_N"/>
</dbReference>
<gene>
    <name evidence="18" type="ORF">IAC73_06005</name>
</gene>
<evidence type="ECO:0000256" key="1">
    <source>
        <dbReference type="ARBA" id="ARBA00004651"/>
    </source>
</evidence>
<comment type="caution">
    <text evidence="18">The sequence shown here is derived from an EMBL/GenBank/DDBJ whole genome shotgun (WGS) entry which is preliminary data.</text>
</comment>
<dbReference type="SUPFAM" id="SSF81665">
    <property type="entry name" value="Calcium ATPase, transmembrane domain M"/>
    <property type="match status" value="1"/>
</dbReference>
<dbReference type="PRINTS" id="PR00120">
    <property type="entry name" value="HATPASE"/>
</dbReference>
<evidence type="ECO:0000256" key="11">
    <source>
        <dbReference type="ARBA" id="ARBA00022967"/>
    </source>
</evidence>
<dbReference type="InterPro" id="IPR004014">
    <property type="entry name" value="ATPase_P-typ_cation-transptr_N"/>
</dbReference>
<accession>A0A9D1NB33</accession>
<feature type="transmembrane region" description="Helical" evidence="16">
    <location>
        <begin position="791"/>
        <end position="814"/>
    </location>
</feature>
<dbReference type="InterPro" id="IPR044492">
    <property type="entry name" value="P_typ_ATPase_HD_dom"/>
</dbReference>
<evidence type="ECO:0000256" key="4">
    <source>
        <dbReference type="ARBA" id="ARBA00022475"/>
    </source>
</evidence>
<dbReference type="GO" id="GO:0005391">
    <property type="term" value="F:P-type sodium:potassium-exchanging transporter activity"/>
    <property type="evidence" value="ECO:0007669"/>
    <property type="project" value="TreeGrafter"/>
</dbReference>
<dbReference type="InterPro" id="IPR036412">
    <property type="entry name" value="HAD-like_sf"/>
</dbReference>
<dbReference type="InterPro" id="IPR008250">
    <property type="entry name" value="ATPase_P-typ_transduc_dom_A_sf"/>
</dbReference>
<feature type="transmembrane region" description="Helical" evidence="16">
    <location>
        <begin position="271"/>
        <end position="290"/>
    </location>
</feature>
<dbReference type="GO" id="GO:0036376">
    <property type="term" value="P:sodium ion export across plasma membrane"/>
    <property type="evidence" value="ECO:0007669"/>
    <property type="project" value="TreeGrafter"/>
</dbReference>
<dbReference type="NCBIfam" id="TIGR01494">
    <property type="entry name" value="ATPase_P-type"/>
    <property type="match status" value="3"/>
</dbReference>
<dbReference type="AlphaFoldDB" id="A0A9D1NB33"/>
<dbReference type="GO" id="GO:0016887">
    <property type="term" value="F:ATP hydrolysis activity"/>
    <property type="evidence" value="ECO:0007669"/>
    <property type="project" value="InterPro"/>
</dbReference>
<dbReference type="InterPro" id="IPR006068">
    <property type="entry name" value="ATPase_P-typ_cation-transptr_C"/>
</dbReference>
<feature type="transmembrane region" description="Helical" evidence="16">
    <location>
        <begin position="79"/>
        <end position="98"/>
    </location>
</feature>
<dbReference type="InterPro" id="IPR001757">
    <property type="entry name" value="P_typ_ATPase"/>
</dbReference>
<sequence length="946" mass="101233">MQDKEKVAAEETVVTSEERQAETFHDKTAEEALCALSATEGGLSSAEADERLARYGANALAEGKKKTLLAKFFAQFKDVMIIVLLAAAAVSAIIAIVEKNYTELIDSGVILLIVILNAIIGVVQENKAESAMEALKNMNKAFSKVLRDGEWKHLESEKLVPGDIVRLEAGDIVPADLRLLSAASLKIEEAALTGESVPAEKDADKTVTADAPLGDRSDMAYSGGTVSYGRGTGVVTATGMKTEVGKIATMLSEEKEQSSPLQKQLGKTAKILSILVLAIAAVIFVIQVVGGIEHVDGKNIVSADSVIDSFMTAVAIAVAAIPEGLPAIVTIVLAIGVQRMSKRNAIVKNLPSVETLGCCEVICSDKTGTLTLNKMTVKGYYLTSTGYGEVSDEERPQGEDFGVFLRAMTLCNDTVRTSEGLTGDPTETALVAFAGESGLDLDALPTEYPRVDERPFDSSRKLMTTVNEHEGVRTAYVKGAPDILIGKCSRILDGGKVRPLEDADRENIKDANSRMATHALRVLAVAVKSDSLDSEDWESNLVFVGLVGMIDPPRAEVKEAVRVCRAAGMRPIMITGDHIDTASAIAREIGILREGDKVILGADLDKMSDEEFFDTIDEYSVYARVSPENKVRIVDTFRKKDRVVAMTGDGVNDAPSIKRADIGIGMGITGTDVSKGASDLVLADDNFATIIGAVEEGRKIFANIKKAIQFLLSANIAEVLCLFIATCMELGMGGGINITFLTPIMILWINLITDSLPALSLGMEAAEKDVMQHPPRKSGSSLFAGRTGVDIVLQGLIQTGLVMTAFCIGCFVINGNDGLHERHDEAMTMAFVSLALIQLFHSYSMRSLDNSVINSKFFSNKYLNISFVVGVLLTVLVVVVPPFRSVFDTAPLNATEWGISIAVAFAVVPLVELYKLIVRAVTKHKEKLAVVAASPAEASSEDKAEG</sequence>
<dbReference type="GO" id="GO:0046872">
    <property type="term" value="F:metal ion binding"/>
    <property type="evidence" value="ECO:0007669"/>
    <property type="project" value="UniProtKB-KW"/>
</dbReference>
<evidence type="ECO:0000256" key="3">
    <source>
        <dbReference type="ARBA" id="ARBA00012790"/>
    </source>
</evidence>
<feature type="transmembrane region" description="Helical" evidence="16">
    <location>
        <begin position="732"/>
        <end position="753"/>
    </location>
</feature>
<dbReference type="SFLD" id="SFLDF00027">
    <property type="entry name" value="p-type_atpase"/>
    <property type="match status" value="1"/>
</dbReference>
<dbReference type="GO" id="GO:0030007">
    <property type="term" value="P:intracellular potassium ion homeostasis"/>
    <property type="evidence" value="ECO:0007669"/>
    <property type="project" value="TreeGrafter"/>
</dbReference>
<dbReference type="EC" id="7.2.2.10" evidence="3"/>
<dbReference type="Pfam" id="PF00122">
    <property type="entry name" value="E1-E2_ATPase"/>
    <property type="match status" value="1"/>
</dbReference>
<evidence type="ECO:0000256" key="13">
    <source>
        <dbReference type="ARBA" id="ARBA00023136"/>
    </source>
</evidence>
<dbReference type="Gene3D" id="2.70.150.10">
    <property type="entry name" value="Calcium-transporting ATPase, cytoplasmic transduction domain A"/>
    <property type="match status" value="1"/>
</dbReference>
<dbReference type="InterPro" id="IPR059000">
    <property type="entry name" value="ATPase_P-type_domA"/>
</dbReference>
<comment type="subcellular location">
    <subcellularLocation>
        <location evidence="1">Cell membrane</location>
        <topology evidence="1">Multi-pass membrane protein</topology>
    </subcellularLocation>
</comment>
<evidence type="ECO:0000256" key="8">
    <source>
        <dbReference type="ARBA" id="ARBA00022741"/>
    </source>
</evidence>
<dbReference type="NCBIfam" id="TIGR01517">
    <property type="entry name" value="ATPase-IIB_Ca"/>
    <property type="match status" value="1"/>
</dbReference>
<dbReference type="Pfam" id="PF00690">
    <property type="entry name" value="Cation_ATPase_N"/>
    <property type="match status" value="1"/>
</dbReference>
<evidence type="ECO:0000256" key="12">
    <source>
        <dbReference type="ARBA" id="ARBA00022989"/>
    </source>
</evidence>
<protein>
    <recommendedName>
        <fullName evidence="3">P-type Ca(2+) transporter</fullName>
        <ecNumber evidence="3">7.2.2.10</ecNumber>
    </recommendedName>
</protein>
<name>A0A9D1NB33_9FIRM</name>
<dbReference type="PANTHER" id="PTHR43294">
    <property type="entry name" value="SODIUM/POTASSIUM-TRANSPORTING ATPASE SUBUNIT ALPHA"/>
    <property type="match status" value="1"/>
</dbReference>
<keyword evidence="11" id="KW-1278">Translocase</keyword>
<organism evidence="18 19">
    <name type="scientific">Candidatus Limadaptatus stercoripullorum</name>
    <dbReference type="NCBI Taxonomy" id="2840846"/>
    <lineage>
        <taxon>Bacteria</taxon>
        <taxon>Bacillati</taxon>
        <taxon>Bacillota</taxon>
        <taxon>Clostridia</taxon>
        <taxon>Eubacteriales</taxon>
        <taxon>Candidatus Limadaptatus</taxon>
    </lineage>
</organism>
<dbReference type="Gene3D" id="3.40.1110.10">
    <property type="entry name" value="Calcium-transporting ATPase, cytoplasmic domain N"/>
    <property type="match status" value="1"/>
</dbReference>
<dbReference type="SUPFAM" id="SSF81660">
    <property type="entry name" value="Metal cation-transporting ATPase, ATP-binding domain N"/>
    <property type="match status" value="1"/>
</dbReference>
<keyword evidence="9" id="KW-0106">Calcium</keyword>
<evidence type="ECO:0000256" key="2">
    <source>
        <dbReference type="ARBA" id="ARBA00005675"/>
    </source>
</evidence>
<feature type="transmembrane region" description="Helical" evidence="16">
    <location>
        <begin position="310"/>
        <end position="335"/>
    </location>
</feature>
<dbReference type="GO" id="GO:0006883">
    <property type="term" value="P:intracellular sodium ion homeostasis"/>
    <property type="evidence" value="ECO:0007669"/>
    <property type="project" value="TreeGrafter"/>
</dbReference>
<dbReference type="FunFam" id="3.40.50.1000:FF:000001">
    <property type="entry name" value="Phospholipid-transporting ATPase IC"/>
    <property type="match status" value="1"/>
</dbReference>
<feature type="transmembrane region" description="Helical" evidence="16">
    <location>
        <begin position="865"/>
        <end position="885"/>
    </location>
</feature>
<comment type="catalytic activity">
    <reaction evidence="14">
        <text>Ca(2+)(in) + ATP + H2O = Ca(2+)(out) + ADP + phosphate + H(+)</text>
        <dbReference type="Rhea" id="RHEA:18105"/>
        <dbReference type="ChEBI" id="CHEBI:15377"/>
        <dbReference type="ChEBI" id="CHEBI:15378"/>
        <dbReference type="ChEBI" id="CHEBI:29108"/>
        <dbReference type="ChEBI" id="CHEBI:30616"/>
        <dbReference type="ChEBI" id="CHEBI:43474"/>
        <dbReference type="ChEBI" id="CHEBI:456216"/>
        <dbReference type="EC" id="7.2.2.10"/>
    </reaction>
</comment>
<evidence type="ECO:0000256" key="14">
    <source>
        <dbReference type="ARBA" id="ARBA00048694"/>
    </source>
</evidence>
<dbReference type="PRINTS" id="PR00119">
    <property type="entry name" value="CATATPASE"/>
</dbReference>
<dbReference type="SMART" id="SM00831">
    <property type="entry name" value="Cation_ATPase_N"/>
    <property type="match status" value="1"/>
</dbReference>
<keyword evidence="13 16" id="KW-0472">Membrane</keyword>